<keyword evidence="1" id="KW-0732">Signal</keyword>
<name>A0AAE0HUD1_9PEZI</name>
<dbReference type="Proteomes" id="UP001283341">
    <property type="component" value="Unassembled WGS sequence"/>
</dbReference>
<dbReference type="EMBL" id="JAUEDM010000008">
    <property type="protein sequence ID" value="KAK3313060.1"/>
    <property type="molecule type" value="Genomic_DNA"/>
</dbReference>
<evidence type="ECO:0000313" key="3">
    <source>
        <dbReference type="Proteomes" id="UP001283341"/>
    </source>
</evidence>
<dbReference type="AlphaFoldDB" id="A0AAE0HUD1"/>
<gene>
    <name evidence="2" type="ORF">B0H66DRAFT_385022</name>
</gene>
<feature type="chain" id="PRO_5042065327" description="Circumsporozoite protein" evidence="1">
    <location>
        <begin position="18"/>
        <end position="340"/>
    </location>
</feature>
<keyword evidence="3" id="KW-1185">Reference proteome</keyword>
<evidence type="ECO:0000256" key="1">
    <source>
        <dbReference type="SAM" id="SignalP"/>
    </source>
</evidence>
<organism evidence="2 3">
    <name type="scientific">Apodospora peruviana</name>
    <dbReference type="NCBI Taxonomy" id="516989"/>
    <lineage>
        <taxon>Eukaryota</taxon>
        <taxon>Fungi</taxon>
        <taxon>Dikarya</taxon>
        <taxon>Ascomycota</taxon>
        <taxon>Pezizomycotina</taxon>
        <taxon>Sordariomycetes</taxon>
        <taxon>Sordariomycetidae</taxon>
        <taxon>Sordariales</taxon>
        <taxon>Lasiosphaeriaceae</taxon>
        <taxon>Apodospora</taxon>
    </lineage>
</organism>
<sequence length="340" mass="33408">MQSKVAIVAALLAAVEARFGREQEAQGAIGALSAFGNPGAAATLAGASISTLLGGANACDKLAFADKIVAELGNDPEVIAAAAGLVAAEKNFNNFAQDIPTICSDATLPATAELRGIVPLVDPGVLGSDVENANSASSLTNPFNADGLSVAEVMIANGFSNFTLQGSDGSTAAAGGAAAGGAAGNAGNAGNAAEADKAANTGAVQCGGVVTTTVAAAPAATSAAAVDNNNNDNANDNAGNANAGAADFGLCDPRMDFQLGRPGRKADEGTFLPVDELVAKGQQDALNPNIITNRICDQLTNVCEANQAAKDVCEAAKAVVQGLATKDATTADAFNQALGF</sequence>
<reference evidence="2" key="2">
    <citation type="submission" date="2023-06" db="EMBL/GenBank/DDBJ databases">
        <authorList>
            <consortium name="Lawrence Berkeley National Laboratory"/>
            <person name="Haridas S."/>
            <person name="Hensen N."/>
            <person name="Bonometti L."/>
            <person name="Westerberg I."/>
            <person name="Brannstrom I.O."/>
            <person name="Guillou S."/>
            <person name="Cros-Aarteil S."/>
            <person name="Calhoun S."/>
            <person name="Kuo A."/>
            <person name="Mondo S."/>
            <person name="Pangilinan J."/>
            <person name="Riley R."/>
            <person name="Labutti K."/>
            <person name="Andreopoulos B."/>
            <person name="Lipzen A."/>
            <person name="Chen C."/>
            <person name="Yanf M."/>
            <person name="Daum C."/>
            <person name="Ng V."/>
            <person name="Clum A."/>
            <person name="Steindorff A."/>
            <person name="Ohm R."/>
            <person name="Martin F."/>
            <person name="Silar P."/>
            <person name="Natvig D."/>
            <person name="Lalanne C."/>
            <person name="Gautier V."/>
            <person name="Ament-Velasquez S.L."/>
            <person name="Kruys A."/>
            <person name="Hutchinson M.I."/>
            <person name="Powell A.J."/>
            <person name="Barry K."/>
            <person name="Miller A.N."/>
            <person name="Grigoriev I.V."/>
            <person name="Debuchy R."/>
            <person name="Gladieux P."/>
            <person name="Thoren M.H."/>
            <person name="Johannesson H."/>
        </authorList>
    </citation>
    <scope>NUCLEOTIDE SEQUENCE</scope>
    <source>
        <strain evidence="2">CBS 118394</strain>
    </source>
</reference>
<proteinExistence type="predicted"/>
<reference evidence="2" key="1">
    <citation type="journal article" date="2023" name="Mol. Phylogenet. Evol.">
        <title>Genome-scale phylogeny and comparative genomics of the fungal order Sordariales.</title>
        <authorList>
            <person name="Hensen N."/>
            <person name="Bonometti L."/>
            <person name="Westerberg I."/>
            <person name="Brannstrom I.O."/>
            <person name="Guillou S."/>
            <person name="Cros-Aarteil S."/>
            <person name="Calhoun S."/>
            <person name="Haridas S."/>
            <person name="Kuo A."/>
            <person name="Mondo S."/>
            <person name="Pangilinan J."/>
            <person name="Riley R."/>
            <person name="LaButti K."/>
            <person name="Andreopoulos B."/>
            <person name="Lipzen A."/>
            <person name="Chen C."/>
            <person name="Yan M."/>
            <person name="Daum C."/>
            <person name="Ng V."/>
            <person name="Clum A."/>
            <person name="Steindorff A."/>
            <person name="Ohm R.A."/>
            <person name="Martin F."/>
            <person name="Silar P."/>
            <person name="Natvig D.O."/>
            <person name="Lalanne C."/>
            <person name="Gautier V."/>
            <person name="Ament-Velasquez S.L."/>
            <person name="Kruys A."/>
            <person name="Hutchinson M.I."/>
            <person name="Powell A.J."/>
            <person name="Barry K."/>
            <person name="Miller A.N."/>
            <person name="Grigoriev I.V."/>
            <person name="Debuchy R."/>
            <person name="Gladieux P."/>
            <person name="Hiltunen Thoren M."/>
            <person name="Johannesson H."/>
        </authorList>
    </citation>
    <scope>NUCLEOTIDE SEQUENCE</scope>
    <source>
        <strain evidence="2">CBS 118394</strain>
    </source>
</reference>
<evidence type="ECO:0008006" key="4">
    <source>
        <dbReference type="Google" id="ProtNLM"/>
    </source>
</evidence>
<comment type="caution">
    <text evidence="2">The sequence shown here is derived from an EMBL/GenBank/DDBJ whole genome shotgun (WGS) entry which is preliminary data.</text>
</comment>
<protein>
    <recommendedName>
        <fullName evidence="4">Circumsporozoite protein</fullName>
    </recommendedName>
</protein>
<feature type="signal peptide" evidence="1">
    <location>
        <begin position="1"/>
        <end position="17"/>
    </location>
</feature>
<accession>A0AAE0HUD1</accession>
<evidence type="ECO:0000313" key="2">
    <source>
        <dbReference type="EMBL" id="KAK3313060.1"/>
    </source>
</evidence>